<accession>A0A0F8ZEZ8</accession>
<organism evidence="1">
    <name type="scientific">marine sediment metagenome</name>
    <dbReference type="NCBI Taxonomy" id="412755"/>
    <lineage>
        <taxon>unclassified sequences</taxon>
        <taxon>metagenomes</taxon>
        <taxon>ecological metagenomes</taxon>
    </lineage>
</organism>
<protein>
    <submittedName>
        <fullName evidence="1">Uncharacterized protein</fullName>
    </submittedName>
</protein>
<dbReference type="EMBL" id="LAZR01048252">
    <property type="protein sequence ID" value="KKK92343.1"/>
    <property type="molecule type" value="Genomic_DNA"/>
</dbReference>
<proteinExistence type="predicted"/>
<reference evidence="1" key="1">
    <citation type="journal article" date="2015" name="Nature">
        <title>Complex archaea that bridge the gap between prokaryotes and eukaryotes.</title>
        <authorList>
            <person name="Spang A."/>
            <person name="Saw J.H."/>
            <person name="Jorgensen S.L."/>
            <person name="Zaremba-Niedzwiedzka K."/>
            <person name="Martijn J."/>
            <person name="Lind A.E."/>
            <person name="van Eijk R."/>
            <person name="Schleper C."/>
            <person name="Guy L."/>
            <person name="Ettema T.J."/>
        </authorList>
    </citation>
    <scope>NUCLEOTIDE SEQUENCE</scope>
</reference>
<feature type="non-terminal residue" evidence="1">
    <location>
        <position position="28"/>
    </location>
</feature>
<dbReference type="AlphaFoldDB" id="A0A0F8ZEZ8"/>
<gene>
    <name evidence="1" type="ORF">LCGC14_2703840</name>
</gene>
<sequence length="28" mass="3019">MTNAEKAQRIDKAVKLLIEAASAYRNGG</sequence>
<evidence type="ECO:0000313" key="1">
    <source>
        <dbReference type="EMBL" id="KKK92343.1"/>
    </source>
</evidence>
<name>A0A0F8ZEZ8_9ZZZZ</name>
<comment type="caution">
    <text evidence="1">The sequence shown here is derived from an EMBL/GenBank/DDBJ whole genome shotgun (WGS) entry which is preliminary data.</text>
</comment>